<evidence type="ECO:0000313" key="6">
    <source>
        <dbReference type="RefSeq" id="XP_026287585.1"/>
    </source>
</evidence>
<dbReference type="GeneID" id="113212924"/>
<dbReference type="AlphaFoldDB" id="A0A6J1T7D0"/>
<dbReference type="InterPro" id="IPR008978">
    <property type="entry name" value="HSP20-like_chaperone"/>
</dbReference>
<dbReference type="PROSITE" id="PS01031">
    <property type="entry name" value="SHSP"/>
    <property type="match status" value="1"/>
</dbReference>
<evidence type="ECO:0000256" key="3">
    <source>
        <dbReference type="SAM" id="MobiDB-lite"/>
    </source>
</evidence>
<evidence type="ECO:0000259" key="4">
    <source>
        <dbReference type="PROSITE" id="PS01031"/>
    </source>
</evidence>
<sequence>MAFNHCMRLAPRMGRHLAAPQLQQARSIFSPFPRPTDIGALIRDMDRQMDRLERQMFRSVPSWLPRLPRAAALPIDHTLGPQEGGSQYRLSLDLAGFKPEEISLSLDETGRQLTISARCERKGQDGSRYAQEMVRSVTLPETIDVQQLSSLLHSDGVLAIEAPFKEQPPQPESEPKAIPIQRVGEQKQQEQLQDKQAEQQASS</sequence>
<dbReference type="Gene3D" id="2.60.40.790">
    <property type="match status" value="1"/>
</dbReference>
<evidence type="ECO:0000256" key="1">
    <source>
        <dbReference type="PROSITE-ProRule" id="PRU00285"/>
    </source>
</evidence>
<dbReference type="GO" id="GO:0005634">
    <property type="term" value="C:nucleus"/>
    <property type="evidence" value="ECO:0007669"/>
    <property type="project" value="TreeGrafter"/>
</dbReference>
<protein>
    <submittedName>
        <fullName evidence="6">Heat shock protein Hsp-16.1/Hsp-16.11-like</fullName>
    </submittedName>
</protein>
<dbReference type="InterPro" id="IPR001436">
    <property type="entry name" value="Alpha-crystallin/sHSP_animal"/>
</dbReference>
<organism evidence="5 6">
    <name type="scientific">Frankliniella occidentalis</name>
    <name type="common">Western flower thrips</name>
    <name type="synonym">Euthrips occidentalis</name>
    <dbReference type="NCBI Taxonomy" id="133901"/>
    <lineage>
        <taxon>Eukaryota</taxon>
        <taxon>Metazoa</taxon>
        <taxon>Ecdysozoa</taxon>
        <taxon>Arthropoda</taxon>
        <taxon>Hexapoda</taxon>
        <taxon>Insecta</taxon>
        <taxon>Pterygota</taxon>
        <taxon>Neoptera</taxon>
        <taxon>Paraneoptera</taxon>
        <taxon>Thysanoptera</taxon>
        <taxon>Terebrantia</taxon>
        <taxon>Thripoidea</taxon>
        <taxon>Thripidae</taxon>
        <taxon>Frankliniella</taxon>
    </lineage>
</organism>
<dbReference type="PANTHER" id="PTHR45640:SF26">
    <property type="entry name" value="RE23625P"/>
    <property type="match status" value="1"/>
</dbReference>
<dbReference type="GO" id="GO:0051082">
    <property type="term" value="F:unfolded protein binding"/>
    <property type="evidence" value="ECO:0007669"/>
    <property type="project" value="TreeGrafter"/>
</dbReference>
<gene>
    <name evidence="6" type="primary">LOC113212924</name>
</gene>
<dbReference type="Proteomes" id="UP000504606">
    <property type="component" value="Unplaced"/>
</dbReference>
<dbReference type="Pfam" id="PF00011">
    <property type="entry name" value="HSP20"/>
    <property type="match status" value="1"/>
</dbReference>
<dbReference type="CDD" id="cd06526">
    <property type="entry name" value="metazoan_ACD"/>
    <property type="match status" value="1"/>
</dbReference>
<name>A0A6J1T7D0_FRAOC</name>
<dbReference type="GO" id="GO:0005737">
    <property type="term" value="C:cytoplasm"/>
    <property type="evidence" value="ECO:0007669"/>
    <property type="project" value="TreeGrafter"/>
</dbReference>
<dbReference type="PANTHER" id="PTHR45640">
    <property type="entry name" value="HEAT SHOCK PROTEIN HSP-12.2-RELATED"/>
    <property type="match status" value="1"/>
</dbReference>
<dbReference type="RefSeq" id="XP_026287585.1">
    <property type="nucleotide sequence ID" value="XM_026431800.2"/>
</dbReference>
<feature type="region of interest" description="Disordered" evidence="3">
    <location>
        <begin position="162"/>
        <end position="203"/>
    </location>
</feature>
<comment type="similarity">
    <text evidence="1 2">Belongs to the small heat shock protein (HSP20) family.</text>
</comment>
<reference evidence="6" key="1">
    <citation type="submission" date="2025-08" db="UniProtKB">
        <authorList>
            <consortium name="RefSeq"/>
        </authorList>
    </citation>
    <scope>IDENTIFICATION</scope>
    <source>
        <tissue evidence="6">Whole organism</tissue>
    </source>
</reference>
<feature type="domain" description="SHSP" evidence="4">
    <location>
        <begin position="70"/>
        <end position="181"/>
    </location>
</feature>
<dbReference type="OrthoDB" id="1431247at2759"/>
<keyword evidence="5" id="KW-1185">Reference proteome</keyword>
<dbReference type="SUPFAM" id="SSF49764">
    <property type="entry name" value="HSP20-like chaperones"/>
    <property type="match status" value="1"/>
</dbReference>
<feature type="compositionally biased region" description="Basic and acidic residues" evidence="3">
    <location>
        <begin position="184"/>
        <end position="197"/>
    </location>
</feature>
<accession>A0A6J1T7D0</accession>
<dbReference type="GO" id="GO:0042026">
    <property type="term" value="P:protein refolding"/>
    <property type="evidence" value="ECO:0007669"/>
    <property type="project" value="TreeGrafter"/>
</dbReference>
<evidence type="ECO:0000256" key="2">
    <source>
        <dbReference type="RuleBase" id="RU003616"/>
    </source>
</evidence>
<dbReference type="GO" id="GO:0009408">
    <property type="term" value="P:response to heat"/>
    <property type="evidence" value="ECO:0007669"/>
    <property type="project" value="TreeGrafter"/>
</dbReference>
<proteinExistence type="inferred from homology"/>
<dbReference type="KEGG" id="foc:113212924"/>
<evidence type="ECO:0000313" key="5">
    <source>
        <dbReference type="Proteomes" id="UP000504606"/>
    </source>
</evidence>
<dbReference type="InterPro" id="IPR002068">
    <property type="entry name" value="A-crystallin/Hsp20_dom"/>
</dbReference>